<evidence type="ECO:0000256" key="1">
    <source>
        <dbReference type="ARBA" id="ARBA00004114"/>
    </source>
</evidence>
<feature type="domain" description="Protein phosphatase 1 regulatory subunit 35 C-terminal" evidence="7">
    <location>
        <begin position="226"/>
        <end position="325"/>
    </location>
</feature>
<gene>
    <name evidence="8" type="ORF">ODALV1_LOCUS721</name>
</gene>
<dbReference type="Proteomes" id="UP001642540">
    <property type="component" value="Unassembled WGS sequence"/>
</dbReference>
<evidence type="ECO:0000256" key="3">
    <source>
        <dbReference type="ARBA" id="ARBA00023212"/>
    </source>
</evidence>
<dbReference type="InterPro" id="IPR029135">
    <property type="entry name" value="PPP1R35_C"/>
</dbReference>
<protein>
    <recommendedName>
        <fullName evidence="7">Protein phosphatase 1 regulatory subunit 35 C-terminal domain-containing protein</fullName>
    </recommendedName>
</protein>
<evidence type="ECO:0000256" key="5">
    <source>
        <dbReference type="SAM" id="Coils"/>
    </source>
</evidence>
<evidence type="ECO:0000313" key="8">
    <source>
        <dbReference type="EMBL" id="CAL8069342.1"/>
    </source>
</evidence>
<evidence type="ECO:0000256" key="6">
    <source>
        <dbReference type="SAM" id="MobiDB-lite"/>
    </source>
</evidence>
<feature type="region of interest" description="Disordered" evidence="6">
    <location>
        <begin position="302"/>
        <end position="370"/>
    </location>
</feature>
<feature type="coiled-coil region" evidence="5">
    <location>
        <begin position="180"/>
        <end position="251"/>
    </location>
</feature>
<organism evidence="8 9">
    <name type="scientific">Orchesella dallaii</name>
    <dbReference type="NCBI Taxonomy" id="48710"/>
    <lineage>
        <taxon>Eukaryota</taxon>
        <taxon>Metazoa</taxon>
        <taxon>Ecdysozoa</taxon>
        <taxon>Arthropoda</taxon>
        <taxon>Hexapoda</taxon>
        <taxon>Collembola</taxon>
        <taxon>Entomobryomorpha</taxon>
        <taxon>Entomobryoidea</taxon>
        <taxon>Orchesellidae</taxon>
        <taxon>Orchesellinae</taxon>
        <taxon>Orchesella</taxon>
    </lineage>
</organism>
<name>A0ABP1PMR2_9HEXA</name>
<comment type="caution">
    <text evidence="8">The sequence shown here is derived from an EMBL/GenBank/DDBJ whole genome shotgun (WGS) entry which is preliminary data.</text>
</comment>
<keyword evidence="5" id="KW-0175">Coiled coil</keyword>
<accession>A0ABP1PMR2</accession>
<dbReference type="EMBL" id="CAXLJM020000004">
    <property type="protein sequence ID" value="CAL8069342.1"/>
    <property type="molecule type" value="Genomic_DNA"/>
</dbReference>
<evidence type="ECO:0000256" key="4">
    <source>
        <dbReference type="ARBA" id="ARBA00029452"/>
    </source>
</evidence>
<keyword evidence="3" id="KW-0206">Cytoskeleton</keyword>
<evidence type="ECO:0000259" key="7">
    <source>
        <dbReference type="Pfam" id="PF15503"/>
    </source>
</evidence>
<evidence type="ECO:0000256" key="2">
    <source>
        <dbReference type="ARBA" id="ARBA00022490"/>
    </source>
</evidence>
<dbReference type="Pfam" id="PF15503">
    <property type="entry name" value="PPP1R35_C"/>
    <property type="match status" value="1"/>
</dbReference>
<comment type="subcellular location">
    <subcellularLocation>
        <location evidence="1">Cytoplasm</location>
        <location evidence="1">Cytoskeleton</location>
        <location evidence="1">Microtubule organizing center</location>
        <location evidence="1">Centrosome</location>
        <location evidence="1">Centriole</location>
    </subcellularLocation>
</comment>
<proteinExistence type="inferred from homology"/>
<evidence type="ECO:0000313" key="9">
    <source>
        <dbReference type="Proteomes" id="UP001642540"/>
    </source>
</evidence>
<feature type="region of interest" description="Disordered" evidence="6">
    <location>
        <begin position="25"/>
        <end position="52"/>
    </location>
</feature>
<feature type="compositionally biased region" description="Basic and acidic residues" evidence="6">
    <location>
        <begin position="358"/>
        <end position="370"/>
    </location>
</feature>
<reference evidence="8 9" key="1">
    <citation type="submission" date="2024-08" db="EMBL/GenBank/DDBJ databases">
        <authorList>
            <person name="Cucini C."/>
            <person name="Frati F."/>
        </authorList>
    </citation>
    <scope>NUCLEOTIDE SEQUENCE [LARGE SCALE GENOMIC DNA]</scope>
</reference>
<keyword evidence="9" id="KW-1185">Reference proteome</keyword>
<sequence length="370" mass="41071">MSLSSGSSSSGNSYRGGGGVNGIPKVGYFAHHHEPQDDVGGNGNDRDFRNRYGGIREGGNRMGAISMENGAINLHIPCAFSYAYDVPVPLQTSKKRESGKGKRTTKDVQHMFQKYPIRKPNSSAAVPKDKEAGPFYTSVKSGQLYKAKDVHIKSKTQNKTSIVWDFKTGAVPFQAVDYGRELYEQAAQNLAKSLQQQRLEESKSKLDEVEDNCRDYSKPAINSSKNTAIALEKAMESLKRLPAEVEELLRKDKRFEPVVMSKATRALNVPKNTKVYKDLIPVDANPDVRTEAENMIQAEIKRSIEASRQPSRSKDPEPNLQEIQTNSYTRIRPTPVPTPSKPSSGVSIDVSDDFDAIDGEKQFKDDSNRL</sequence>
<comment type="similarity">
    <text evidence="4">Belongs to the PPP1R35 family.</text>
</comment>
<keyword evidence="2" id="KW-0963">Cytoplasm</keyword>